<organism evidence="1 2">
    <name type="scientific">Actinomyces oris</name>
    <dbReference type="NCBI Taxonomy" id="544580"/>
    <lineage>
        <taxon>Bacteria</taxon>
        <taxon>Bacillati</taxon>
        <taxon>Actinomycetota</taxon>
        <taxon>Actinomycetes</taxon>
        <taxon>Actinomycetales</taxon>
        <taxon>Actinomycetaceae</taxon>
        <taxon>Actinomyces</taxon>
    </lineage>
</organism>
<evidence type="ECO:0000313" key="1">
    <source>
        <dbReference type="EMBL" id="OLO79943.1"/>
    </source>
</evidence>
<gene>
    <name evidence="1" type="ORF">BKH15_00240</name>
</gene>
<protein>
    <submittedName>
        <fullName evidence="1">Uncharacterized protein</fullName>
    </submittedName>
</protein>
<accession>A0A1Q8XHX6</accession>
<proteinExistence type="predicted"/>
<dbReference type="Proteomes" id="UP000186769">
    <property type="component" value="Unassembled WGS sequence"/>
</dbReference>
<dbReference type="EMBL" id="MSKW01000001">
    <property type="protein sequence ID" value="OLO79943.1"/>
    <property type="molecule type" value="Genomic_DNA"/>
</dbReference>
<name>A0A1Q8XHX6_9ACTO</name>
<evidence type="ECO:0000313" key="2">
    <source>
        <dbReference type="Proteomes" id="UP000186769"/>
    </source>
</evidence>
<comment type="caution">
    <text evidence="1">The sequence shown here is derived from an EMBL/GenBank/DDBJ whole genome shotgun (WGS) entry which is preliminary data.</text>
</comment>
<dbReference type="AlphaFoldDB" id="A0A1Q8XHX6"/>
<reference evidence="1 2" key="1">
    <citation type="submission" date="2016-12" db="EMBL/GenBank/DDBJ databases">
        <title>Genomic comparison of strains in the 'Actinomyces naeslundii' group.</title>
        <authorList>
            <person name="Mughal S.R."/>
            <person name="Do T."/>
            <person name="Gilbert S.C."/>
            <person name="Witherden E.A."/>
            <person name="Didelot X."/>
            <person name="Beighton D."/>
        </authorList>
    </citation>
    <scope>NUCLEOTIDE SEQUENCE [LARGE SCALE GENOMIC DNA]</scope>
    <source>
        <strain evidence="1 2">G53E</strain>
    </source>
</reference>
<sequence length="138" mass="16469">MNAYNTKYPQLSGSSYNEVLKRARQEYNVIAHSTKRQPYVKSKFFSGEKVFLAVFWTHLMDKNQKDRTKRLRFYKAALDLLRNSQINPDTIASTEDQRMLLYRFYGVTKDGSHFCIQVKEDIRTKRKDFMSVFDRKPH</sequence>